<evidence type="ECO:0000259" key="1">
    <source>
        <dbReference type="Pfam" id="PF13456"/>
    </source>
</evidence>
<dbReference type="InterPro" id="IPR044730">
    <property type="entry name" value="RNase_H-like_dom_plant"/>
</dbReference>
<dbReference type="PANTHER" id="PTHR47074:SF48">
    <property type="entry name" value="POLYNUCLEOTIDYL TRANSFERASE, RIBONUCLEASE H-LIKE SUPERFAMILY PROTEIN"/>
    <property type="match status" value="1"/>
</dbReference>
<protein>
    <recommendedName>
        <fullName evidence="1">RNase H type-1 domain-containing protein</fullName>
    </recommendedName>
</protein>
<dbReference type="Proteomes" id="UP000242715">
    <property type="component" value="Unassembled WGS sequence"/>
</dbReference>
<dbReference type="EMBL" id="DF974637">
    <property type="protein sequence ID" value="GAU49837.1"/>
    <property type="molecule type" value="Genomic_DNA"/>
</dbReference>
<evidence type="ECO:0000313" key="3">
    <source>
        <dbReference type="Proteomes" id="UP000242715"/>
    </source>
</evidence>
<proteinExistence type="predicted"/>
<dbReference type="InterPro" id="IPR002156">
    <property type="entry name" value="RNaseH_domain"/>
</dbReference>
<dbReference type="SUPFAM" id="SSF53098">
    <property type="entry name" value="Ribonuclease H-like"/>
    <property type="match status" value="1"/>
</dbReference>
<dbReference type="Pfam" id="PF13456">
    <property type="entry name" value="RVT_3"/>
    <property type="match status" value="1"/>
</dbReference>
<evidence type="ECO:0000313" key="2">
    <source>
        <dbReference type="EMBL" id="GAU49837.1"/>
    </source>
</evidence>
<gene>
    <name evidence="2" type="ORF">TSUD_408060</name>
</gene>
<dbReference type="CDD" id="cd06222">
    <property type="entry name" value="RNase_H_like"/>
    <property type="match status" value="1"/>
</dbReference>
<keyword evidence="3" id="KW-1185">Reference proteome</keyword>
<name>A0A2Z6PSZ5_TRISU</name>
<dbReference type="GO" id="GO:0004523">
    <property type="term" value="F:RNA-DNA hybrid ribonuclease activity"/>
    <property type="evidence" value="ECO:0007669"/>
    <property type="project" value="InterPro"/>
</dbReference>
<sequence>MFLSLASEDFFRGSDSSSIFRALTLQTVSVRCPNDDLHEAEDDVHTFFTCVSVRASWQAVGLSSVLGSVACQQGSVAGRVFALCQNEDYATIGRVATLFWSIRHNRNDKIWNDKVSRPSQIDRWNEWFVVHKMQRRTTMCACFLNNFDELIAGLTQWQQLTLSTEEGETWALLQALNEAKGRGFDRVQFECDSQLLVEAIRTKRRDNSEFLSIVNEIILVMLSCVNFEVKFIRRQMNLVVHTLARAANS</sequence>
<accession>A0A2Z6PSZ5</accession>
<dbReference type="GO" id="GO:0003676">
    <property type="term" value="F:nucleic acid binding"/>
    <property type="evidence" value="ECO:0007669"/>
    <property type="project" value="InterPro"/>
</dbReference>
<dbReference type="InterPro" id="IPR012337">
    <property type="entry name" value="RNaseH-like_sf"/>
</dbReference>
<dbReference type="InterPro" id="IPR036397">
    <property type="entry name" value="RNaseH_sf"/>
</dbReference>
<reference evidence="3" key="1">
    <citation type="journal article" date="2017" name="Front. Plant Sci.">
        <title>Climate Clever Clovers: New Paradigm to Reduce the Environmental Footprint of Ruminants by Breeding Low Methanogenic Forages Utilizing Haplotype Variation.</title>
        <authorList>
            <person name="Kaur P."/>
            <person name="Appels R."/>
            <person name="Bayer P.E."/>
            <person name="Keeble-Gagnere G."/>
            <person name="Wang J."/>
            <person name="Hirakawa H."/>
            <person name="Shirasawa K."/>
            <person name="Vercoe P."/>
            <person name="Stefanova K."/>
            <person name="Durmic Z."/>
            <person name="Nichols P."/>
            <person name="Revell C."/>
            <person name="Isobe S.N."/>
            <person name="Edwards D."/>
            <person name="Erskine W."/>
        </authorList>
    </citation>
    <scope>NUCLEOTIDE SEQUENCE [LARGE SCALE GENOMIC DNA]</scope>
    <source>
        <strain evidence="3">cv. Daliak</strain>
    </source>
</reference>
<dbReference type="AlphaFoldDB" id="A0A2Z6PSZ5"/>
<organism evidence="2 3">
    <name type="scientific">Trifolium subterraneum</name>
    <name type="common">Subterranean clover</name>
    <dbReference type="NCBI Taxonomy" id="3900"/>
    <lineage>
        <taxon>Eukaryota</taxon>
        <taxon>Viridiplantae</taxon>
        <taxon>Streptophyta</taxon>
        <taxon>Embryophyta</taxon>
        <taxon>Tracheophyta</taxon>
        <taxon>Spermatophyta</taxon>
        <taxon>Magnoliopsida</taxon>
        <taxon>eudicotyledons</taxon>
        <taxon>Gunneridae</taxon>
        <taxon>Pentapetalae</taxon>
        <taxon>rosids</taxon>
        <taxon>fabids</taxon>
        <taxon>Fabales</taxon>
        <taxon>Fabaceae</taxon>
        <taxon>Papilionoideae</taxon>
        <taxon>50 kb inversion clade</taxon>
        <taxon>NPAAA clade</taxon>
        <taxon>Hologalegina</taxon>
        <taxon>IRL clade</taxon>
        <taxon>Trifolieae</taxon>
        <taxon>Trifolium</taxon>
    </lineage>
</organism>
<dbReference type="OrthoDB" id="1906820at2759"/>
<feature type="domain" description="RNase H type-1" evidence="1">
    <location>
        <begin position="132"/>
        <end position="247"/>
    </location>
</feature>
<dbReference type="InterPro" id="IPR052929">
    <property type="entry name" value="RNase_H-like_EbsB-rel"/>
</dbReference>
<dbReference type="Gene3D" id="3.30.420.10">
    <property type="entry name" value="Ribonuclease H-like superfamily/Ribonuclease H"/>
    <property type="match status" value="1"/>
</dbReference>
<dbReference type="PANTHER" id="PTHR47074">
    <property type="entry name" value="BNAC02G40300D PROTEIN"/>
    <property type="match status" value="1"/>
</dbReference>